<organism evidence="1 2">
    <name type="scientific">Thraustotheca clavata</name>
    <dbReference type="NCBI Taxonomy" id="74557"/>
    <lineage>
        <taxon>Eukaryota</taxon>
        <taxon>Sar</taxon>
        <taxon>Stramenopiles</taxon>
        <taxon>Oomycota</taxon>
        <taxon>Saprolegniomycetes</taxon>
        <taxon>Saprolegniales</taxon>
        <taxon>Achlyaceae</taxon>
        <taxon>Thraustotheca</taxon>
    </lineage>
</organism>
<proteinExistence type="predicted"/>
<sequence length="465" mass="54421">MASRNVLTTIELVEIITSFQAGVFYDILPWIDNGQMFLKWKDEAIHYKHSRTHFPTNRKSYLNPLCLAILSGDLVVVQRIAKCRPELVAVQSFEYALGTQNQKASEYLIELNGGNFEFEYLDEYKPRTLQFILSVVREDNAELLHILREYFTKQYEHILCECFSLFSKRYLHACTEYLYDIVCDQGTLPPNFVKEAAEFGRFDLIRRLHYDNANFTTDAMDYAAEFGCLKTVIFFHENRTEGCTKRAMDRAACGNHLDIVKFLHFNRQEGCYPDTLLQIVKKRNYTEMVKFLIDHRPENFAHDTLSFAVYGRCKEIIKILLESKRFEFSQDALDVALADDLPDVVLLFAQAYPESIPRETLIQKALKLARFNVAYHLAAVGYPIELPDDMSNCVIRSESLEFFQWLVDQGIPVRQEWVDLAEYYRKPDLVKFFHQTIKHQSKSRSSLLTFFFNFKMQWTKPKESS</sequence>
<dbReference type="EMBL" id="JNBS01002043">
    <property type="protein sequence ID" value="OQR95761.1"/>
    <property type="molecule type" value="Genomic_DNA"/>
</dbReference>
<accession>A0A1V9ZCX2</accession>
<dbReference type="InterPro" id="IPR052050">
    <property type="entry name" value="SecEffector_AnkRepeat"/>
</dbReference>
<dbReference type="PANTHER" id="PTHR46586:SF4">
    <property type="match status" value="1"/>
</dbReference>
<evidence type="ECO:0000313" key="2">
    <source>
        <dbReference type="Proteomes" id="UP000243217"/>
    </source>
</evidence>
<dbReference type="Pfam" id="PF12796">
    <property type="entry name" value="Ank_2"/>
    <property type="match status" value="1"/>
</dbReference>
<dbReference type="InterPro" id="IPR036770">
    <property type="entry name" value="Ankyrin_rpt-contain_sf"/>
</dbReference>
<name>A0A1V9ZCX2_9STRA</name>
<dbReference type="Proteomes" id="UP000243217">
    <property type="component" value="Unassembled WGS sequence"/>
</dbReference>
<dbReference type="InterPro" id="IPR002110">
    <property type="entry name" value="Ankyrin_rpt"/>
</dbReference>
<dbReference type="OrthoDB" id="63159at2759"/>
<evidence type="ECO:0000313" key="1">
    <source>
        <dbReference type="EMBL" id="OQR95761.1"/>
    </source>
</evidence>
<dbReference type="Gene3D" id="1.25.40.20">
    <property type="entry name" value="Ankyrin repeat-containing domain"/>
    <property type="match status" value="1"/>
</dbReference>
<dbReference type="AlphaFoldDB" id="A0A1V9ZCX2"/>
<keyword evidence="2" id="KW-1185">Reference proteome</keyword>
<protein>
    <submittedName>
        <fullName evidence="1">Uncharacterized protein</fullName>
    </submittedName>
</protein>
<gene>
    <name evidence="1" type="ORF">THRCLA_07588</name>
</gene>
<comment type="caution">
    <text evidence="1">The sequence shown here is derived from an EMBL/GenBank/DDBJ whole genome shotgun (WGS) entry which is preliminary data.</text>
</comment>
<dbReference type="SUPFAM" id="SSF48403">
    <property type="entry name" value="Ankyrin repeat"/>
    <property type="match status" value="1"/>
</dbReference>
<dbReference type="PANTHER" id="PTHR46586">
    <property type="entry name" value="ANKYRIN REPEAT-CONTAINING PROTEIN"/>
    <property type="match status" value="1"/>
</dbReference>
<reference evidence="1 2" key="1">
    <citation type="journal article" date="2014" name="Genome Biol. Evol.">
        <title>The secreted proteins of Achlya hypogyna and Thraustotheca clavata identify the ancestral oomycete secretome and reveal gene acquisitions by horizontal gene transfer.</title>
        <authorList>
            <person name="Misner I."/>
            <person name="Blouin N."/>
            <person name="Leonard G."/>
            <person name="Richards T.A."/>
            <person name="Lane C.E."/>
        </authorList>
    </citation>
    <scope>NUCLEOTIDE SEQUENCE [LARGE SCALE GENOMIC DNA]</scope>
    <source>
        <strain evidence="1 2">ATCC 34112</strain>
    </source>
</reference>